<evidence type="ECO:0000313" key="1">
    <source>
        <dbReference type="Proteomes" id="UP000095286"/>
    </source>
</evidence>
<dbReference type="WBParaSite" id="RSKR_0000048300.1">
    <property type="protein sequence ID" value="RSKR_0000048300.1"/>
    <property type="gene ID" value="RSKR_0000048300"/>
</dbReference>
<proteinExistence type="predicted"/>
<accession>A0AC35TGX6</accession>
<reference evidence="2" key="1">
    <citation type="submission" date="2016-11" db="UniProtKB">
        <authorList>
            <consortium name="WormBaseParasite"/>
        </authorList>
    </citation>
    <scope>IDENTIFICATION</scope>
    <source>
        <strain evidence="2">KR3021</strain>
    </source>
</reference>
<protein>
    <submittedName>
        <fullName evidence="2">Erf4 domain-containing protein</fullName>
    </submittedName>
</protein>
<evidence type="ECO:0000313" key="2">
    <source>
        <dbReference type="WBParaSite" id="RSKR_0000048300.1"/>
    </source>
</evidence>
<sequence>MEEEEIYVLNEDGDSIEMLPDYKAELPKIKPVLIKGHGNVTIFGLNSHFDEEEFPLNLTGKVAPEELEATLRMINKVLKRSVPWNFRWFLCGLVFCCCTIGCSLWPVICLNRRTINSLQKTLELENSRLYHKLGLHWKLEKQPLDSSSHLSEYVLLLEAIPKIPLLIPD</sequence>
<organism evidence="1 2">
    <name type="scientific">Rhabditophanes sp. KR3021</name>
    <dbReference type="NCBI Taxonomy" id="114890"/>
    <lineage>
        <taxon>Eukaryota</taxon>
        <taxon>Metazoa</taxon>
        <taxon>Ecdysozoa</taxon>
        <taxon>Nematoda</taxon>
        <taxon>Chromadorea</taxon>
        <taxon>Rhabditida</taxon>
        <taxon>Tylenchina</taxon>
        <taxon>Panagrolaimomorpha</taxon>
        <taxon>Strongyloidoidea</taxon>
        <taxon>Alloionematidae</taxon>
        <taxon>Rhabditophanes</taxon>
    </lineage>
</organism>
<name>A0AC35TGX6_9BILA</name>
<dbReference type="Proteomes" id="UP000095286">
    <property type="component" value="Unplaced"/>
</dbReference>